<accession>A0ABN9T6D1</accession>
<organism evidence="2 3">
    <name type="scientific">Prorocentrum cordatum</name>
    <dbReference type="NCBI Taxonomy" id="2364126"/>
    <lineage>
        <taxon>Eukaryota</taxon>
        <taxon>Sar</taxon>
        <taxon>Alveolata</taxon>
        <taxon>Dinophyceae</taxon>
        <taxon>Prorocentrales</taxon>
        <taxon>Prorocentraceae</taxon>
        <taxon>Prorocentrum</taxon>
    </lineage>
</organism>
<dbReference type="SUPFAM" id="SSF52047">
    <property type="entry name" value="RNI-like"/>
    <property type="match status" value="1"/>
</dbReference>
<feature type="compositionally biased region" description="Low complexity" evidence="1">
    <location>
        <begin position="451"/>
        <end position="460"/>
    </location>
</feature>
<evidence type="ECO:0000256" key="1">
    <source>
        <dbReference type="SAM" id="MobiDB-lite"/>
    </source>
</evidence>
<dbReference type="InterPro" id="IPR032675">
    <property type="entry name" value="LRR_dom_sf"/>
</dbReference>
<proteinExistence type="predicted"/>
<dbReference type="Gene3D" id="3.80.10.10">
    <property type="entry name" value="Ribonuclease Inhibitor"/>
    <property type="match status" value="1"/>
</dbReference>
<feature type="compositionally biased region" description="Basic residues" evidence="1">
    <location>
        <begin position="430"/>
        <end position="441"/>
    </location>
</feature>
<dbReference type="EMBL" id="CAUYUJ010014393">
    <property type="protein sequence ID" value="CAK0840628.1"/>
    <property type="molecule type" value="Genomic_DNA"/>
</dbReference>
<name>A0ABN9T6D1_9DINO</name>
<feature type="compositionally biased region" description="Polar residues" evidence="1">
    <location>
        <begin position="367"/>
        <end position="378"/>
    </location>
</feature>
<sequence>MPPLRSSADVRAVVAAAGDARGKKESVNLNLRYLRYGQRLGIKGGLSQVWCGQAGWDEAQLKLRTVEHNEHQKQLAAAQTSTTGDMSEVFNGGVTPRGMLRQSAGRVSVSAADVDDFVLMCCGRPAPAATDAIGVPMFLFQLARSGEGVSWRRGVGEDAEVALWAIADTAHSWSMAEEPRGDQRRPMDCVLTSWSGFAALAAHSRKQLCAGRAGGEPVSREPSTPHVPLQGAAPEPGSPRGGRRLAEEQLRRQRAEAQAAALQAQLDEERAERRLLEQRGHAWCAASEDRLALRARVAELEAELARKSGELDAVHSSQRRVVPSLHGDLSERIAMERAVCDLQDQLVREISMRTELQSMAFHRRPPSCSTESPGSWASSCRLLSDPRRRPPAARRSASRGGSLPRLRRRRLPSDSASRGATSRGGDGRKERARARARARAQRHTEPLQSEGCSAGASAPRAASAPASDAVCSDFPGTAAAGACHTPVQDAAWPPPRAAQQAGVVRLGKWHGLLEISTRVFTNMRSAWPLKSFAVVELRPGAASAALPEILRSLPGSCRAVRLSRLGLGKMPAYLETMDALCARRPEAVDLSGNGLGDACVTALEQLLSSSGAAAELAAGADQEEQGGGALRSLNLSGNAAISAAGLAQLLAAPRALALERLDLSECALGAASAQLLVPEALVR</sequence>
<gene>
    <name evidence="2" type="ORF">PCOR1329_LOCUS36023</name>
</gene>
<evidence type="ECO:0000313" key="3">
    <source>
        <dbReference type="Proteomes" id="UP001189429"/>
    </source>
</evidence>
<reference evidence="2" key="1">
    <citation type="submission" date="2023-10" db="EMBL/GenBank/DDBJ databases">
        <authorList>
            <person name="Chen Y."/>
            <person name="Shah S."/>
            <person name="Dougan E. K."/>
            <person name="Thang M."/>
            <person name="Chan C."/>
        </authorList>
    </citation>
    <scope>NUCLEOTIDE SEQUENCE [LARGE SCALE GENOMIC DNA]</scope>
</reference>
<dbReference type="Proteomes" id="UP001189429">
    <property type="component" value="Unassembled WGS sequence"/>
</dbReference>
<feature type="region of interest" description="Disordered" evidence="1">
    <location>
        <begin position="211"/>
        <end position="246"/>
    </location>
</feature>
<feature type="region of interest" description="Disordered" evidence="1">
    <location>
        <begin position="361"/>
        <end position="460"/>
    </location>
</feature>
<feature type="compositionally biased region" description="Low complexity" evidence="1">
    <location>
        <begin position="393"/>
        <end position="404"/>
    </location>
</feature>
<protein>
    <submittedName>
        <fullName evidence="2">Uncharacterized protein</fullName>
    </submittedName>
</protein>
<keyword evidence="3" id="KW-1185">Reference proteome</keyword>
<comment type="caution">
    <text evidence="2">The sequence shown here is derived from an EMBL/GenBank/DDBJ whole genome shotgun (WGS) entry which is preliminary data.</text>
</comment>
<evidence type="ECO:0000313" key="2">
    <source>
        <dbReference type="EMBL" id="CAK0840628.1"/>
    </source>
</evidence>